<protein>
    <recommendedName>
        <fullName evidence="7">AlgX/AlgJ SGNH hydrolase-like domain-containing protein</fullName>
    </recommendedName>
</protein>
<evidence type="ECO:0000256" key="2">
    <source>
        <dbReference type="ARBA" id="ARBA00005182"/>
    </source>
</evidence>
<dbReference type="Pfam" id="PF16822">
    <property type="entry name" value="ALGX"/>
    <property type="match status" value="1"/>
</dbReference>
<gene>
    <name evidence="8" type="ORF">I5L79_12610</name>
</gene>
<evidence type="ECO:0000256" key="6">
    <source>
        <dbReference type="ARBA" id="ARBA00022841"/>
    </source>
</evidence>
<evidence type="ECO:0000256" key="5">
    <source>
        <dbReference type="ARBA" id="ARBA00022764"/>
    </source>
</evidence>
<proteinExistence type="predicted"/>
<keyword evidence="4" id="KW-0732">Signal</keyword>
<evidence type="ECO:0000259" key="7">
    <source>
        <dbReference type="Pfam" id="PF16822"/>
    </source>
</evidence>
<comment type="subcellular location">
    <subcellularLocation>
        <location evidence="1">Periplasm</location>
    </subcellularLocation>
</comment>
<evidence type="ECO:0000256" key="1">
    <source>
        <dbReference type="ARBA" id="ARBA00004418"/>
    </source>
</evidence>
<keyword evidence="9" id="KW-1185">Reference proteome</keyword>
<reference evidence="8 9" key="1">
    <citation type="submission" date="2020-11" db="EMBL/GenBank/DDBJ databases">
        <title>Hymenobacter sp.</title>
        <authorList>
            <person name="Kim M.K."/>
        </authorList>
    </citation>
    <scope>NUCLEOTIDE SEQUENCE [LARGE SCALE GENOMIC DNA]</scope>
    <source>
        <strain evidence="8 9">BT594</strain>
    </source>
</reference>
<dbReference type="RefSeq" id="WP_196955417.1">
    <property type="nucleotide sequence ID" value="NZ_JADWYK010000007.1"/>
</dbReference>
<sequence length="436" mass="50795">MHLKRTLFALLLAALCLPALQAKFGLLPIRPLEGWFVVSPHPELSYEALRNNEYQPKLEAYLQDRLGFRSALVRLNYQVAYSVFDVIRAKALIRGYNDVLFQDWPIDSYYGRDYVGDTMIRQWVRKMKVVQDSLTQRGVLFVFAIAPNKAAYYPEYIPEAWRGPRKTSNYWSTVREMQRQGIHLLDFSALFRQKKDTVSYPLFPRGGTHWSGYGTTLAADTLLHYLEQRGHFDIPDYRVNGRDIVDTTRGYDADIATALNLMVKPQPFRMAYPRLEYLDPKPGQKKPNVLIIGDSFVWSFIDFYDFFPRLFDPKSTFWYYHRRVGWPGQAPLLQNVGTGADVSRLDRKAELEHRDVVLVLYAEYNLNQLDHGFTHHTYPFYERLSSTDSARVGVITQEIRADWGLMSRLHQEAIASGENFDTYIREKALNRFEAEQ</sequence>
<evidence type="ECO:0000313" key="8">
    <source>
        <dbReference type="EMBL" id="MBG8554395.1"/>
    </source>
</evidence>
<dbReference type="SUPFAM" id="SSF52266">
    <property type="entry name" value="SGNH hydrolase"/>
    <property type="match status" value="1"/>
</dbReference>
<keyword evidence="3" id="KW-0808">Transferase</keyword>
<keyword evidence="5" id="KW-0574">Periplasm</keyword>
<dbReference type="InterPro" id="IPR031811">
    <property type="entry name" value="ALGX/ALGJ_SGNH-like"/>
</dbReference>
<feature type="domain" description="AlgX/AlgJ SGNH hydrolase-like" evidence="7">
    <location>
        <begin position="117"/>
        <end position="298"/>
    </location>
</feature>
<comment type="caution">
    <text evidence="8">The sequence shown here is derived from an EMBL/GenBank/DDBJ whole genome shotgun (WGS) entry which is preliminary data.</text>
</comment>
<evidence type="ECO:0000256" key="3">
    <source>
        <dbReference type="ARBA" id="ARBA00022679"/>
    </source>
</evidence>
<dbReference type="Proteomes" id="UP000601099">
    <property type="component" value="Unassembled WGS sequence"/>
</dbReference>
<evidence type="ECO:0000313" key="9">
    <source>
        <dbReference type="Proteomes" id="UP000601099"/>
    </source>
</evidence>
<dbReference type="EMBL" id="JADWYK010000007">
    <property type="protein sequence ID" value="MBG8554395.1"/>
    <property type="molecule type" value="Genomic_DNA"/>
</dbReference>
<evidence type="ECO:0000256" key="4">
    <source>
        <dbReference type="ARBA" id="ARBA00022729"/>
    </source>
</evidence>
<organism evidence="8 9">
    <name type="scientific">Hymenobacter guriensis</name>
    <dbReference type="NCBI Taxonomy" id="2793065"/>
    <lineage>
        <taxon>Bacteria</taxon>
        <taxon>Pseudomonadati</taxon>
        <taxon>Bacteroidota</taxon>
        <taxon>Cytophagia</taxon>
        <taxon>Cytophagales</taxon>
        <taxon>Hymenobacteraceae</taxon>
        <taxon>Hymenobacter</taxon>
    </lineage>
</organism>
<keyword evidence="6" id="KW-0016">Alginate biosynthesis</keyword>
<name>A0ABS0L2N1_9BACT</name>
<accession>A0ABS0L2N1</accession>
<comment type="pathway">
    <text evidence="2">Glycan biosynthesis; alginate biosynthesis.</text>
</comment>